<keyword evidence="2" id="KW-1185">Reference proteome</keyword>
<evidence type="ECO:0000313" key="1">
    <source>
        <dbReference type="EMBL" id="TWU10153.1"/>
    </source>
</evidence>
<dbReference type="PANTHER" id="PTHR35609">
    <property type="entry name" value="MACRO DOMAIN-CONTAINING PROTEIN"/>
    <property type="match status" value="1"/>
</dbReference>
<gene>
    <name evidence="1" type="ORF">Poly21_51220</name>
</gene>
<reference evidence="1 2" key="1">
    <citation type="journal article" date="2020" name="Antonie Van Leeuwenhoek">
        <title>Rhodopirellula heiligendammensis sp. nov., Rhodopirellula pilleata sp. nov., and Rhodopirellula solitaria sp. nov. isolated from natural or artificial marine surfaces in Northern Germany and California, USA, and emended description of the genus Rhodopirellula.</title>
        <authorList>
            <person name="Kallscheuer N."/>
            <person name="Wiegand S."/>
            <person name="Jogler M."/>
            <person name="Boedeker C."/>
            <person name="Peeters S.H."/>
            <person name="Rast P."/>
            <person name="Heuer A."/>
            <person name="Jetten M.S.M."/>
            <person name="Rohde M."/>
            <person name="Jogler C."/>
        </authorList>
    </citation>
    <scope>NUCLEOTIDE SEQUENCE [LARGE SCALE GENOMIC DNA]</scope>
    <source>
        <strain evidence="1 2">Poly21</strain>
    </source>
</reference>
<evidence type="ECO:0000313" key="2">
    <source>
        <dbReference type="Proteomes" id="UP000319908"/>
    </source>
</evidence>
<dbReference type="Proteomes" id="UP000319908">
    <property type="component" value="Unassembled WGS sequence"/>
</dbReference>
<protein>
    <submittedName>
        <fullName evidence="1">Uncharacterized protein</fullName>
    </submittedName>
</protein>
<dbReference type="EMBL" id="SJPU01000004">
    <property type="protein sequence ID" value="TWU10153.1"/>
    <property type="molecule type" value="Genomic_DNA"/>
</dbReference>
<sequence length="55" mass="5989">MWTDFAKLILDAAYEATLLAAVLNASRTGVNVIYLTMLGGGVFGNEDAWILQWLA</sequence>
<organism evidence="1 2">
    <name type="scientific">Allorhodopirellula heiligendammensis</name>
    <dbReference type="NCBI Taxonomy" id="2714739"/>
    <lineage>
        <taxon>Bacteria</taxon>
        <taxon>Pseudomonadati</taxon>
        <taxon>Planctomycetota</taxon>
        <taxon>Planctomycetia</taxon>
        <taxon>Pirellulales</taxon>
        <taxon>Pirellulaceae</taxon>
        <taxon>Allorhodopirellula</taxon>
    </lineage>
</organism>
<dbReference type="AlphaFoldDB" id="A0A5C6BDG6"/>
<proteinExistence type="predicted"/>
<accession>A0A5C6BDG6</accession>
<name>A0A5C6BDG6_9BACT</name>
<comment type="caution">
    <text evidence="1">The sequence shown here is derived from an EMBL/GenBank/DDBJ whole genome shotgun (WGS) entry which is preliminary data.</text>
</comment>
<dbReference type="PANTHER" id="PTHR35609:SF1">
    <property type="entry name" value="MACRO DOMAIN-CONTAINING PROTEIN"/>
    <property type="match status" value="1"/>
</dbReference>